<proteinExistence type="predicted"/>
<accession>A0ACB8E0B5</accession>
<protein>
    <submittedName>
        <fullName evidence="1">Uncharacterized protein</fullName>
    </submittedName>
</protein>
<dbReference type="Proteomes" id="UP000821865">
    <property type="component" value="Chromosome 1"/>
</dbReference>
<gene>
    <name evidence="1" type="ORF">HPB49_012807</name>
</gene>
<dbReference type="EMBL" id="CM023470">
    <property type="protein sequence ID" value="KAH7980041.1"/>
    <property type="molecule type" value="Genomic_DNA"/>
</dbReference>
<keyword evidence="2" id="KW-1185">Reference proteome</keyword>
<comment type="caution">
    <text evidence="1">The sequence shown here is derived from an EMBL/GenBank/DDBJ whole genome shotgun (WGS) entry which is preliminary data.</text>
</comment>
<name>A0ACB8E0B5_DERSI</name>
<sequence>MSPRRKSGPQKKKDDHVKSALQLAWLLWPCRGATANPIFTLLSLTRNWGVAFLIRLYKDSKRRCVIQPTDRYHDLVLIWEKAHQHALHESLFNELRARYGTSGAALVHYDMQAYLENKTLLALRESFRDVDAPDLELDGSTVWQSIVDRDAASVNHETWRIALAELFGICQDPDVQVVIRNPGFVKQVSHLPSLLSDEGFALWVGWMMVQLLSLFSNQEVVVHTTMAFALTADYVNQVAMRATVNDVAVIVRRVSQHIREQVRLSPDIEDIMVPSYDNETGAVFRYLEKSTDAHHSREFSAFTNMSPVLLKSLYILSRGFTQATWRACHVAQANHGLEHLENFPDMSGGRLFFFAWCYLKCDDAFGEYACNVPLSHSLAFAEAYNCTSGTPMKKEWRCVMLGNAH</sequence>
<organism evidence="1 2">
    <name type="scientific">Dermacentor silvarum</name>
    <name type="common">Tick</name>
    <dbReference type="NCBI Taxonomy" id="543639"/>
    <lineage>
        <taxon>Eukaryota</taxon>
        <taxon>Metazoa</taxon>
        <taxon>Ecdysozoa</taxon>
        <taxon>Arthropoda</taxon>
        <taxon>Chelicerata</taxon>
        <taxon>Arachnida</taxon>
        <taxon>Acari</taxon>
        <taxon>Parasitiformes</taxon>
        <taxon>Ixodida</taxon>
        <taxon>Ixodoidea</taxon>
        <taxon>Ixodidae</taxon>
        <taxon>Rhipicephalinae</taxon>
        <taxon>Dermacentor</taxon>
    </lineage>
</organism>
<evidence type="ECO:0000313" key="1">
    <source>
        <dbReference type="EMBL" id="KAH7980041.1"/>
    </source>
</evidence>
<evidence type="ECO:0000313" key="2">
    <source>
        <dbReference type="Proteomes" id="UP000821865"/>
    </source>
</evidence>
<reference evidence="1" key="1">
    <citation type="submission" date="2020-05" db="EMBL/GenBank/DDBJ databases">
        <title>Large-scale comparative analyses of tick genomes elucidate their genetic diversity and vector capacities.</title>
        <authorList>
            <person name="Jia N."/>
            <person name="Wang J."/>
            <person name="Shi W."/>
            <person name="Du L."/>
            <person name="Sun Y."/>
            <person name="Zhan W."/>
            <person name="Jiang J."/>
            <person name="Wang Q."/>
            <person name="Zhang B."/>
            <person name="Ji P."/>
            <person name="Sakyi L.B."/>
            <person name="Cui X."/>
            <person name="Yuan T."/>
            <person name="Jiang B."/>
            <person name="Yang W."/>
            <person name="Lam T.T.-Y."/>
            <person name="Chang Q."/>
            <person name="Ding S."/>
            <person name="Wang X."/>
            <person name="Zhu J."/>
            <person name="Ruan X."/>
            <person name="Zhao L."/>
            <person name="Wei J."/>
            <person name="Que T."/>
            <person name="Du C."/>
            <person name="Cheng J."/>
            <person name="Dai P."/>
            <person name="Han X."/>
            <person name="Huang E."/>
            <person name="Gao Y."/>
            <person name="Liu J."/>
            <person name="Shao H."/>
            <person name="Ye R."/>
            <person name="Li L."/>
            <person name="Wei W."/>
            <person name="Wang X."/>
            <person name="Wang C."/>
            <person name="Yang T."/>
            <person name="Huo Q."/>
            <person name="Li W."/>
            <person name="Guo W."/>
            <person name="Chen H."/>
            <person name="Zhou L."/>
            <person name="Ni X."/>
            <person name="Tian J."/>
            <person name="Zhou Y."/>
            <person name="Sheng Y."/>
            <person name="Liu T."/>
            <person name="Pan Y."/>
            <person name="Xia L."/>
            <person name="Li J."/>
            <person name="Zhao F."/>
            <person name="Cao W."/>
        </authorList>
    </citation>
    <scope>NUCLEOTIDE SEQUENCE</scope>
    <source>
        <strain evidence="1">Dsil-2018</strain>
    </source>
</reference>